<feature type="region of interest" description="Disordered" evidence="1">
    <location>
        <begin position="67"/>
        <end position="90"/>
    </location>
</feature>
<dbReference type="AlphaFoldDB" id="A0A382HZ69"/>
<name>A0A382HZ69_9ZZZZ</name>
<gene>
    <name evidence="2" type="ORF">METZ01_LOCUS245568</name>
</gene>
<organism evidence="2">
    <name type="scientific">marine metagenome</name>
    <dbReference type="NCBI Taxonomy" id="408172"/>
    <lineage>
        <taxon>unclassified sequences</taxon>
        <taxon>metagenomes</taxon>
        <taxon>ecological metagenomes</taxon>
    </lineage>
</organism>
<protein>
    <submittedName>
        <fullName evidence="2">Uncharacterized protein</fullName>
    </submittedName>
</protein>
<proteinExistence type="predicted"/>
<accession>A0A382HZ69</accession>
<evidence type="ECO:0000256" key="1">
    <source>
        <dbReference type="SAM" id="MobiDB-lite"/>
    </source>
</evidence>
<sequence>MDQVAQHLQTDPDVDKFLDNTDIFEEWEKALPEPEYPIFIMAVLNNTRRDSIVNAILDAILKNIERTEKSSKNASKTKLPRSHVGEHPFS</sequence>
<evidence type="ECO:0000313" key="2">
    <source>
        <dbReference type="EMBL" id="SVB92714.1"/>
    </source>
</evidence>
<dbReference type="EMBL" id="UINC01064235">
    <property type="protein sequence ID" value="SVB92714.1"/>
    <property type="molecule type" value="Genomic_DNA"/>
</dbReference>
<reference evidence="2" key="1">
    <citation type="submission" date="2018-05" db="EMBL/GenBank/DDBJ databases">
        <authorList>
            <person name="Lanie J.A."/>
            <person name="Ng W.-L."/>
            <person name="Kazmierczak K.M."/>
            <person name="Andrzejewski T.M."/>
            <person name="Davidsen T.M."/>
            <person name="Wayne K.J."/>
            <person name="Tettelin H."/>
            <person name="Glass J.I."/>
            <person name="Rusch D."/>
            <person name="Podicherti R."/>
            <person name="Tsui H.-C.T."/>
            <person name="Winkler M.E."/>
        </authorList>
    </citation>
    <scope>NUCLEOTIDE SEQUENCE</scope>
</reference>